<accession>A0A7W3QP40</accession>
<organism evidence="9 10">
    <name type="scientific">Actinomadura namibiensis</name>
    <dbReference type="NCBI Taxonomy" id="182080"/>
    <lineage>
        <taxon>Bacteria</taxon>
        <taxon>Bacillati</taxon>
        <taxon>Actinomycetota</taxon>
        <taxon>Actinomycetes</taxon>
        <taxon>Streptosporangiales</taxon>
        <taxon>Thermomonosporaceae</taxon>
        <taxon>Actinomadura</taxon>
    </lineage>
</organism>
<evidence type="ECO:0000259" key="8">
    <source>
        <dbReference type="PROSITE" id="PS51900"/>
    </source>
</evidence>
<dbReference type="GO" id="GO:0003677">
    <property type="term" value="F:DNA binding"/>
    <property type="evidence" value="ECO:0007669"/>
    <property type="project" value="UniProtKB-UniRule"/>
</dbReference>
<keyword evidence="5" id="KW-0175">Coiled coil</keyword>
<dbReference type="GO" id="GO:0006310">
    <property type="term" value="P:DNA recombination"/>
    <property type="evidence" value="ECO:0007669"/>
    <property type="project" value="UniProtKB-KW"/>
</dbReference>
<evidence type="ECO:0000256" key="5">
    <source>
        <dbReference type="SAM" id="Coils"/>
    </source>
</evidence>
<dbReference type="RefSeq" id="WP_182846370.1">
    <property type="nucleotide sequence ID" value="NZ_JACJIA010000008.1"/>
</dbReference>
<comment type="similarity">
    <text evidence="1">Belongs to the 'phage' integrase family.</text>
</comment>
<feature type="domain" description="Core-binding (CB)" evidence="8">
    <location>
        <begin position="22"/>
        <end position="114"/>
    </location>
</feature>
<dbReference type="PANTHER" id="PTHR30349">
    <property type="entry name" value="PHAGE INTEGRASE-RELATED"/>
    <property type="match status" value="1"/>
</dbReference>
<feature type="domain" description="Tyr recombinase" evidence="7">
    <location>
        <begin position="131"/>
        <end position="317"/>
    </location>
</feature>
<name>A0A7W3QP40_ACTNM</name>
<dbReference type="PROSITE" id="PS51898">
    <property type="entry name" value="TYR_RECOMBINASE"/>
    <property type="match status" value="1"/>
</dbReference>
<dbReference type="PANTHER" id="PTHR30349:SF41">
    <property type="entry name" value="INTEGRASE_RECOMBINASE PROTEIN MJ0367-RELATED"/>
    <property type="match status" value="1"/>
</dbReference>
<dbReference type="Pfam" id="PF00589">
    <property type="entry name" value="Phage_integrase"/>
    <property type="match status" value="1"/>
</dbReference>
<dbReference type="Proteomes" id="UP000572680">
    <property type="component" value="Unassembled WGS sequence"/>
</dbReference>
<feature type="region of interest" description="Disordered" evidence="6">
    <location>
        <begin position="382"/>
        <end position="436"/>
    </location>
</feature>
<protein>
    <submittedName>
        <fullName evidence="9">Integrase</fullName>
    </submittedName>
</protein>
<evidence type="ECO:0000259" key="7">
    <source>
        <dbReference type="PROSITE" id="PS51898"/>
    </source>
</evidence>
<dbReference type="CDD" id="cd00397">
    <property type="entry name" value="DNA_BRE_C"/>
    <property type="match status" value="1"/>
</dbReference>
<keyword evidence="2 4" id="KW-0238">DNA-binding</keyword>
<dbReference type="Gene3D" id="1.10.150.130">
    <property type="match status" value="1"/>
</dbReference>
<proteinExistence type="inferred from homology"/>
<evidence type="ECO:0000256" key="6">
    <source>
        <dbReference type="SAM" id="MobiDB-lite"/>
    </source>
</evidence>
<keyword evidence="10" id="KW-1185">Reference proteome</keyword>
<evidence type="ECO:0000256" key="3">
    <source>
        <dbReference type="ARBA" id="ARBA00023172"/>
    </source>
</evidence>
<evidence type="ECO:0000256" key="2">
    <source>
        <dbReference type="ARBA" id="ARBA00023125"/>
    </source>
</evidence>
<dbReference type="GO" id="GO:0015074">
    <property type="term" value="P:DNA integration"/>
    <property type="evidence" value="ECO:0007669"/>
    <property type="project" value="InterPro"/>
</dbReference>
<feature type="coiled-coil region" evidence="5">
    <location>
        <begin position="316"/>
        <end position="343"/>
    </location>
</feature>
<dbReference type="Gene3D" id="1.10.443.10">
    <property type="entry name" value="Intergrase catalytic core"/>
    <property type="match status" value="1"/>
</dbReference>
<sequence length="436" mass="47293">MRLSPARHAADARWCPEREVWESYRATLERCGLSAGTRRVYASRLGEFLGWLARTRTEDGAHAGVDAALALRDGAERERAVRRFREHLVDEHGCGAATINNYLAALDHFYRTHQGLGATGASRERPAGPATAPDSTELRRFQAVVARLPSPRDRAICALARYGGLRVAELAAAGVDDVVYDEDGMRVVARGPDGTVRRTGPVLPEAARAAVEHWLRRGPSAPSPDGRSRDRRPLFPGRGGRGLSERRIRQILAEVAAAATVPVTAHRLRLALTAQLCRSGHPAAQVQRWLGGRSPEPGASPVRRPVPADRPLPEIAEARAQRIAEARARLERTRAEAARLAATGERLLARATHQIRSGHLTVARAHKAAAAAYEYLADTDPARYGGKVRSSQEAATAARERSRACRTRPAGPASPPAESPAPPASTGRRRRTHERT</sequence>
<dbReference type="PROSITE" id="PS51900">
    <property type="entry name" value="CB"/>
    <property type="match status" value="1"/>
</dbReference>
<feature type="compositionally biased region" description="Basic residues" evidence="6">
    <location>
        <begin position="427"/>
        <end position="436"/>
    </location>
</feature>
<evidence type="ECO:0000256" key="1">
    <source>
        <dbReference type="ARBA" id="ARBA00008857"/>
    </source>
</evidence>
<feature type="region of interest" description="Disordered" evidence="6">
    <location>
        <begin position="213"/>
        <end position="241"/>
    </location>
</feature>
<dbReference type="SUPFAM" id="SSF56349">
    <property type="entry name" value="DNA breaking-rejoining enzymes"/>
    <property type="match status" value="1"/>
</dbReference>
<feature type="compositionally biased region" description="Pro residues" evidence="6">
    <location>
        <begin position="412"/>
        <end position="423"/>
    </location>
</feature>
<dbReference type="InterPro" id="IPR011010">
    <property type="entry name" value="DNA_brk_join_enz"/>
</dbReference>
<keyword evidence="3" id="KW-0233">DNA recombination</keyword>
<dbReference type="EMBL" id="JACJIA010000008">
    <property type="protein sequence ID" value="MBA8954280.1"/>
    <property type="molecule type" value="Genomic_DNA"/>
</dbReference>
<evidence type="ECO:0000313" key="10">
    <source>
        <dbReference type="Proteomes" id="UP000572680"/>
    </source>
</evidence>
<reference evidence="9 10" key="1">
    <citation type="submission" date="2020-08" db="EMBL/GenBank/DDBJ databases">
        <title>Genomic Encyclopedia of Type Strains, Phase IV (KMG-IV): sequencing the most valuable type-strain genomes for metagenomic binning, comparative biology and taxonomic classification.</title>
        <authorList>
            <person name="Goeker M."/>
        </authorList>
    </citation>
    <scope>NUCLEOTIDE SEQUENCE [LARGE SCALE GENOMIC DNA]</scope>
    <source>
        <strain evidence="9 10">DSM 44197</strain>
    </source>
</reference>
<evidence type="ECO:0000256" key="4">
    <source>
        <dbReference type="PROSITE-ProRule" id="PRU01248"/>
    </source>
</evidence>
<dbReference type="InterPro" id="IPR010998">
    <property type="entry name" value="Integrase_recombinase_N"/>
</dbReference>
<dbReference type="AlphaFoldDB" id="A0A7W3QP40"/>
<feature type="region of interest" description="Disordered" evidence="6">
    <location>
        <begin position="289"/>
        <end position="309"/>
    </location>
</feature>
<dbReference type="InterPro" id="IPR013762">
    <property type="entry name" value="Integrase-like_cat_sf"/>
</dbReference>
<comment type="caution">
    <text evidence="9">The sequence shown here is derived from an EMBL/GenBank/DDBJ whole genome shotgun (WGS) entry which is preliminary data.</text>
</comment>
<evidence type="ECO:0000313" key="9">
    <source>
        <dbReference type="EMBL" id="MBA8954280.1"/>
    </source>
</evidence>
<gene>
    <name evidence="9" type="ORF">HNR61_005934</name>
</gene>
<dbReference type="InterPro" id="IPR002104">
    <property type="entry name" value="Integrase_catalytic"/>
</dbReference>
<dbReference type="InterPro" id="IPR050090">
    <property type="entry name" value="Tyrosine_recombinase_XerCD"/>
</dbReference>
<dbReference type="InterPro" id="IPR044068">
    <property type="entry name" value="CB"/>
</dbReference>